<dbReference type="EMBL" id="AP025739">
    <property type="protein sequence ID" value="BDI29230.1"/>
    <property type="molecule type" value="Genomic_DNA"/>
</dbReference>
<dbReference type="SMART" id="SM00563">
    <property type="entry name" value="PlsC"/>
    <property type="match status" value="1"/>
</dbReference>
<dbReference type="RefSeq" id="WP_119324492.1">
    <property type="nucleotide sequence ID" value="NZ_AP025739.1"/>
</dbReference>
<dbReference type="Pfam" id="PF01553">
    <property type="entry name" value="Acyltransferase"/>
    <property type="match status" value="1"/>
</dbReference>
<accession>A0A402D4X1</accession>
<dbReference type="KEGG" id="ccot:CCAX7_12810"/>
<dbReference type="GO" id="GO:0006654">
    <property type="term" value="P:phosphatidic acid biosynthetic process"/>
    <property type="evidence" value="ECO:0007669"/>
    <property type="project" value="TreeGrafter"/>
</dbReference>
<reference evidence="3 4" key="1">
    <citation type="journal article" date="2019" name="Int. J. Syst. Evol. Microbiol.">
        <title>Capsulimonas corticalis gen. nov., sp. nov., an aerobic capsulated bacterium, of a novel bacterial order, Capsulimonadales ord. nov., of the class Armatimonadia of the phylum Armatimonadetes.</title>
        <authorList>
            <person name="Li J."/>
            <person name="Kudo C."/>
            <person name="Tonouchi A."/>
        </authorList>
    </citation>
    <scope>NUCLEOTIDE SEQUENCE [LARGE SCALE GENOMIC DNA]</scope>
    <source>
        <strain evidence="3 4">AX-7</strain>
    </source>
</reference>
<keyword evidence="1" id="KW-0808">Transferase</keyword>
<dbReference type="AlphaFoldDB" id="A0A402D4X1"/>
<keyword evidence="2 3" id="KW-0012">Acyltransferase</keyword>
<dbReference type="OrthoDB" id="9803035at2"/>
<evidence type="ECO:0000256" key="2">
    <source>
        <dbReference type="ARBA" id="ARBA00023315"/>
    </source>
</evidence>
<sequence>MNPRPGSEQLGWLYYFTRIVVKIVTALLGGATIVGRENIPSTGPVILAPNHRANIDPPYLTLLTPRQQFYMAKEELFASKKFGGFIRGLGAFPVKRGEADRAALRFAADHLKAGHILTIFPEGTRSDDGKTLLPAEKGFALLAKQTGAPIIPIAVEGTEKVLPKGSSKIHRARVILTVGKPITAQQIIEAHPEAGKDVLTLIGKEVMGEIAKLMREAPPVHTSELTPK</sequence>
<dbReference type="InterPro" id="IPR002123">
    <property type="entry name" value="Plipid/glycerol_acylTrfase"/>
</dbReference>
<protein>
    <submittedName>
        <fullName evidence="3">1-acyl-sn-glycerol-3-phosphate acyltransferase</fullName>
    </submittedName>
</protein>
<evidence type="ECO:0000313" key="4">
    <source>
        <dbReference type="Proteomes" id="UP000287394"/>
    </source>
</evidence>
<evidence type="ECO:0000256" key="1">
    <source>
        <dbReference type="ARBA" id="ARBA00022679"/>
    </source>
</evidence>
<evidence type="ECO:0000313" key="3">
    <source>
        <dbReference type="EMBL" id="BDI29230.1"/>
    </source>
</evidence>
<organism evidence="3 4">
    <name type="scientific">Capsulimonas corticalis</name>
    <dbReference type="NCBI Taxonomy" id="2219043"/>
    <lineage>
        <taxon>Bacteria</taxon>
        <taxon>Bacillati</taxon>
        <taxon>Armatimonadota</taxon>
        <taxon>Armatimonadia</taxon>
        <taxon>Capsulimonadales</taxon>
        <taxon>Capsulimonadaceae</taxon>
        <taxon>Capsulimonas</taxon>
    </lineage>
</organism>
<dbReference type="Proteomes" id="UP000287394">
    <property type="component" value="Chromosome"/>
</dbReference>
<name>A0A402D4X1_9BACT</name>
<dbReference type="CDD" id="cd07989">
    <property type="entry name" value="LPLAT_AGPAT-like"/>
    <property type="match status" value="1"/>
</dbReference>
<dbReference type="PANTHER" id="PTHR10434">
    <property type="entry name" value="1-ACYL-SN-GLYCEROL-3-PHOSPHATE ACYLTRANSFERASE"/>
    <property type="match status" value="1"/>
</dbReference>
<dbReference type="GO" id="GO:0003841">
    <property type="term" value="F:1-acylglycerol-3-phosphate O-acyltransferase activity"/>
    <property type="evidence" value="ECO:0007669"/>
    <property type="project" value="TreeGrafter"/>
</dbReference>
<gene>
    <name evidence="3" type="ORF">CCAX7_12810</name>
</gene>
<dbReference type="PANTHER" id="PTHR10434:SF11">
    <property type="entry name" value="1-ACYL-SN-GLYCEROL-3-PHOSPHATE ACYLTRANSFERASE"/>
    <property type="match status" value="1"/>
</dbReference>
<dbReference type="SUPFAM" id="SSF69593">
    <property type="entry name" value="Glycerol-3-phosphate (1)-acyltransferase"/>
    <property type="match status" value="1"/>
</dbReference>
<keyword evidence="4" id="KW-1185">Reference proteome</keyword>
<dbReference type="FunCoup" id="A0A402D4X1">
    <property type="interactions" value="250"/>
</dbReference>
<proteinExistence type="predicted"/>